<evidence type="ECO:0000313" key="1">
    <source>
        <dbReference type="EMBL" id="CAG8594645.1"/>
    </source>
</evidence>
<accession>A0ACA9MLK0</accession>
<organism evidence="1 2">
    <name type="scientific">Cetraspora pellucida</name>
    <dbReference type="NCBI Taxonomy" id="1433469"/>
    <lineage>
        <taxon>Eukaryota</taxon>
        <taxon>Fungi</taxon>
        <taxon>Fungi incertae sedis</taxon>
        <taxon>Mucoromycota</taxon>
        <taxon>Glomeromycotina</taxon>
        <taxon>Glomeromycetes</taxon>
        <taxon>Diversisporales</taxon>
        <taxon>Gigasporaceae</taxon>
        <taxon>Cetraspora</taxon>
    </lineage>
</organism>
<name>A0ACA9MLK0_9GLOM</name>
<feature type="non-terminal residue" evidence="1">
    <location>
        <position position="1"/>
    </location>
</feature>
<sequence>DEEEEEENELIEELCDDLEEVTIEQDEMSVMTEFFNLSMFENDQVLDNDLPQINEEPNSSAEDKWSIDDILYNSL</sequence>
<comment type="caution">
    <text evidence="1">The sequence shown here is derived from an EMBL/GenBank/DDBJ whole genome shotgun (WGS) entry which is preliminary data.</text>
</comment>
<evidence type="ECO:0000313" key="2">
    <source>
        <dbReference type="Proteomes" id="UP000789366"/>
    </source>
</evidence>
<dbReference type="EMBL" id="CAJVPW010008536">
    <property type="protein sequence ID" value="CAG8594645.1"/>
    <property type="molecule type" value="Genomic_DNA"/>
</dbReference>
<reference evidence="1" key="1">
    <citation type="submission" date="2021-06" db="EMBL/GenBank/DDBJ databases">
        <authorList>
            <person name="Kallberg Y."/>
            <person name="Tangrot J."/>
            <person name="Rosling A."/>
        </authorList>
    </citation>
    <scope>NUCLEOTIDE SEQUENCE</scope>
    <source>
        <strain evidence="1">28 12/20/2015</strain>
    </source>
</reference>
<keyword evidence="2" id="KW-1185">Reference proteome</keyword>
<gene>
    <name evidence="1" type="ORF">SPELUC_LOCUS6883</name>
</gene>
<proteinExistence type="predicted"/>
<protein>
    <submittedName>
        <fullName evidence="1">11927_t:CDS:1</fullName>
    </submittedName>
</protein>
<dbReference type="Proteomes" id="UP000789366">
    <property type="component" value="Unassembled WGS sequence"/>
</dbReference>